<keyword evidence="1" id="KW-0812">Transmembrane</keyword>
<evidence type="ECO:0000259" key="2">
    <source>
        <dbReference type="Pfam" id="PF19701"/>
    </source>
</evidence>
<reference evidence="4" key="1">
    <citation type="submission" date="2018-12" db="EMBL/GenBank/DDBJ databases">
        <title>Complete genome sequence of Paenibacillus sp. MBLB1234.</title>
        <authorList>
            <person name="Nam Y.-D."/>
            <person name="Kang J."/>
            <person name="Chung W.-H."/>
            <person name="Park Y.S."/>
        </authorList>
    </citation>
    <scope>NUCLEOTIDE SEQUENCE [LARGE SCALE GENOMIC DNA]</scope>
    <source>
        <strain evidence="4">MBLB1234</strain>
    </source>
</reference>
<evidence type="ECO:0000313" key="4">
    <source>
        <dbReference type="Proteomes" id="UP000270678"/>
    </source>
</evidence>
<dbReference type="AlphaFoldDB" id="A0A3Q9IBC4"/>
<keyword evidence="1" id="KW-1133">Transmembrane helix</keyword>
<dbReference type="EMBL" id="CP034346">
    <property type="protein sequence ID" value="AZS17088.1"/>
    <property type="molecule type" value="Genomic_DNA"/>
</dbReference>
<keyword evidence="1" id="KW-0472">Membrane</keyword>
<protein>
    <recommendedName>
        <fullName evidence="2">DUF6199 domain-containing protein</fullName>
    </recommendedName>
</protein>
<dbReference type="RefSeq" id="WP_127002320.1">
    <property type="nucleotide sequence ID" value="NZ_CP034346.1"/>
</dbReference>
<dbReference type="Pfam" id="PF19701">
    <property type="entry name" value="DUF6199"/>
    <property type="match status" value="1"/>
</dbReference>
<sequence>MNWIIAVLCIALGAVSTLFPSSAWYMSYGWRYKDTAPSQAALVTQRVGGILLSLIGFVMITASCSS</sequence>
<keyword evidence="4" id="KW-1185">Reference proteome</keyword>
<feature type="domain" description="DUF6199" evidence="2">
    <location>
        <begin position="5"/>
        <end position="61"/>
    </location>
</feature>
<evidence type="ECO:0000313" key="3">
    <source>
        <dbReference type="EMBL" id="AZS17088.1"/>
    </source>
</evidence>
<dbReference type="InterPro" id="IPR045679">
    <property type="entry name" value="DUF6199"/>
</dbReference>
<accession>A0A3Q9IBC4</accession>
<dbReference type="OrthoDB" id="2088419at2"/>
<name>A0A3Q9IBC4_9BACL</name>
<proteinExistence type="predicted"/>
<organism evidence="3 4">
    <name type="scientific">Paenibacillus lutimineralis</name>
    <dbReference type="NCBI Taxonomy" id="2707005"/>
    <lineage>
        <taxon>Bacteria</taxon>
        <taxon>Bacillati</taxon>
        <taxon>Bacillota</taxon>
        <taxon>Bacilli</taxon>
        <taxon>Bacillales</taxon>
        <taxon>Paenibacillaceae</taxon>
        <taxon>Paenibacillus</taxon>
    </lineage>
</organism>
<evidence type="ECO:0000256" key="1">
    <source>
        <dbReference type="SAM" id="Phobius"/>
    </source>
</evidence>
<feature type="transmembrane region" description="Helical" evidence="1">
    <location>
        <begin position="47"/>
        <end position="65"/>
    </location>
</feature>
<gene>
    <name evidence="3" type="ORF">EI981_23310</name>
</gene>
<dbReference type="Proteomes" id="UP000270678">
    <property type="component" value="Chromosome"/>
</dbReference>
<dbReference type="KEGG" id="plut:EI981_23310"/>